<evidence type="ECO:0000313" key="2">
    <source>
        <dbReference type="Proteomes" id="UP001140513"/>
    </source>
</evidence>
<dbReference type="PANTHER" id="PTHR40619:SF3">
    <property type="entry name" value="FUNGAL STAND N-TERMINAL GOODBYE DOMAIN-CONTAINING PROTEIN"/>
    <property type="match status" value="1"/>
</dbReference>
<dbReference type="PANTHER" id="PTHR40619">
    <property type="entry name" value="FUNGAL STAND N-TERMINAL GOODBYE DOMAIN-CONTAINING PROTEIN"/>
    <property type="match status" value="1"/>
</dbReference>
<gene>
    <name evidence="1" type="ORF">N0V89_003171</name>
</gene>
<dbReference type="RefSeq" id="XP_056075446.1">
    <property type="nucleotide sequence ID" value="XM_056211973.1"/>
</dbReference>
<dbReference type="Proteomes" id="UP001140513">
    <property type="component" value="Unassembled WGS sequence"/>
</dbReference>
<organism evidence="1 2">
    <name type="scientific">Didymosphaeria variabile</name>
    <dbReference type="NCBI Taxonomy" id="1932322"/>
    <lineage>
        <taxon>Eukaryota</taxon>
        <taxon>Fungi</taxon>
        <taxon>Dikarya</taxon>
        <taxon>Ascomycota</taxon>
        <taxon>Pezizomycotina</taxon>
        <taxon>Dothideomycetes</taxon>
        <taxon>Pleosporomycetidae</taxon>
        <taxon>Pleosporales</taxon>
        <taxon>Massarineae</taxon>
        <taxon>Didymosphaeriaceae</taxon>
        <taxon>Didymosphaeria</taxon>
    </lineage>
</organism>
<reference evidence="1" key="1">
    <citation type="submission" date="2022-10" db="EMBL/GenBank/DDBJ databases">
        <title>Tapping the CABI collections for fungal endophytes: first genome assemblies for Collariella, Neodidymelliopsis, Ascochyta clinopodiicola, Didymella pomorum, Didymosphaeria variabile, Neocosmospora piperis and Neocucurbitaria cava.</title>
        <authorList>
            <person name="Hill R."/>
        </authorList>
    </citation>
    <scope>NUCLEOTIDE SEQUENCE</scope>
    <source>
        <strain evidence="1">IMI 356815</strain>
    </source>
</reference>
<sequence length="146" mass="16331">MDLVEQLLRQWSFDTESLHNQVNTENLMSGDLRATIDLFVSLVRQLPQGIALFFVIDGAVVYEGEEFQDAVPVILSLIRLSNDTGMRASIKLLITSAPATYYIRESFEKEGLILNVDSSSVSAVASEERMVRELLVLLNLRAPDDL</sequence>
<keyword evidence="2" id="KW-1185">Reference proteome</keyword>
<dbReference type="OrthoDB" id="3730111at2759"/>
<dbReference type="GeneID" id="80906701"/>
<protein>
    <submittedName>
        <fullName evidence="1">Uncharacterized protein</fullName>
    </submittedName>
</protein>
<dbReference type="AlphaFoldDB" id="A0A9W8XT11"/>
<comment type="caution">
    <text evidence="1">The sequence shown here is derived from an EMBL/GenBank/DDBJ whole genome shotgun (WGS) entry which is preliminary data.</text>
</comment>
<proteinExistence type="predicted"/>
<evidence type="ECO:0000313" key="1">
    <source>
        <dbReference type="EMBL" id="KAJ4358587.1"/>
    </source>
</evidence>
<dbReference type="EMBL" id="JAPEUX010000002">
    <property type="protein sequence ID" value="KAJ4358587.1"/>
    <property type="molecule type" value="Genomic_DNA"/>
</dbReference>
<accession>A0A9W8XT11</accession>
<name>A0A9W8XT11_9PLEO</name>